<feature type="transmembrane region" description="Helical" evidence="2">
    <location>
        <begin position="270"/>
        <end position="289"/>
    </location>
</feature>
<sequence length="640" mass="72064">MGLNPKGRNWGSLVNWDDLGKAYAAVLVWLVVNRRIPFIKMRNLPLAIASTAFLHVYLVKIMLAYTTNGHFTCAAEFWIMSIYLPFGIALFQANITQLRSISYRQSRILSRQMSQTSFESLPSVKKASKMSKVSSLWTRWRCLNDVEKSYVFIGFFMLVQLVMTGALYASSPVLQGDWSSFGHLSYAKGQSKCRKSLEWIPSAFWQLFWSWVYGPYVLYKIKNIHDAHHWRLQTVLSIVSGLPGTPLWIASVFSLGNKFHPVNIRWVPSMWLAPGIIVMQFCTVFFPIYEFYEHKKAVSAIWSDAQWEKQENRPHLPPSVSSRSSVPSSQRQLLDSSTAKLFESLAADSMADGKELYRMAALEKALLINPTPLLHFAATKDFTAENIIFLLHVKEWRAAWRTAPRDLHIDRVTPQAHRRLFNMALDIFAASVSAQTAEFPVNLEGPTVQSLARIFEPHMAASRTGTSGSDGSDQGTLVGSWEMSPQHHHQRPRSAAFDMEMTPSGPKLLWPPSHDRKPGLLDVSITPVSQGSSLRAPTTPGGSQMEGDGDGEGEEEEDGVAEKGNQPMLASVYPKIDERVFDEAEASIRYLVLTNTWRKFVKAREGRYGCLVGMGIVTCRHMMGWGTCNGEKGRSFWELV</sequence>
<dbReference type="EMBL" id="JAUJLE010000058">
    <property type="protein sequence ID" value="KAK0993790.1"/>
    <property type="molecule type" value="Genomic_DNA"/>
</dbReference>
<keyword evidence="2" id="KW-0472">Membrane</keyword>
<feature type="compositionally biased region" description="Polar residues" evidence="1">
    <location>
        <begin position="526"/>
        <end position="542"/>
    </location>
</feature>
<evidence type="ECO:0000256" key="1">
    <source>
        <dbReference type="SAM" id="MobiDB-lite"/>
    </source>
</evidence>
<dbReference type="AlphaFoldDB" id="A0AAN6KQ02"/>
<feature type="transmembrane region" description="Helical" evidence="2">
    <location>
        <begin position="44"/>
        <end position="65"/>
    </location>
</feature>
<reference evidence="3" key="1">
    <citation type="submission" date="2023-06" db="EMBL/GenBank/DDBJ databases">
        <title>Black Yeasts Isolated from many extreme environments.</title>
        <authorList>
            <person name="Coleine C."/>
            <person name="Stajich J.E."/>
            <person name="Selbmann L."/>
        </authorList>
    </citation>
    <scope>NUCLEOTIDE SEQUENCE</scope>
    <source>
        <strain evidence="3">CCFEE 5200</strain>
    </source>
</reference>
<keyword evidence="2" id="KW-0812">Transmembrane</keyword>
<feature type="compositionally biased region" description="Acidic residues" evidence="1">
    <location>
        <begin position="547"/>
        <end position="559"/>
    </location>
</feature>
<dbReference type="InterPro" id="IPR036305">
    <property type="entry name" value="RGS_sf"/>
</dbReference>
<keyword evidence="4" id="KW-1185">Reference proteome</keyword>
<feature type="region of interest" description="Disordered" evidence="1">
    <location>
        <begin position="461"/>
        <end position="491"/>
    </location>
</feature>
<evidence type="ECO:0008006" key="5">
    <source>
        <dbReference type="Google" id="ProtNLM"/>
    </source>
</evidence>
<comment type="caution">
    <text evidence="3">The sequence shown here is derived from an EMBL/GenBank/DDBJ whole genome shotgun (WGS) entry which is preliminary data.</text>
</comment>
<evidence type="ECO:0000313" key="3">
    <source>
        <dbReference type="EMBL" id="KAK0993790.1"/>
    </source>
</evidence>
<feature type="transmembrane region" description="Helical" evidence="2">
    <location>
        <begin position="149"/>
        <end position="169"/>
    </location>
</feature>
<name>A0AAN6KQ02_9PEZI</name>
<feature type="transmembrane region" description="Helical" evidence="2">
    <location>
        <begin position="230"/>
        <end position="250"/>
    </location>
</feature>
<feature type="transmembrane region" description="Helical" evidence="2">
    <location>
        <begin position="77"/>
        <end position="95"/>
    </location>
</feature>
<keyword evidence="2" id="KW-1133">Transmembrane helix</keyword>
<accession>A0AAN6KQ02</accession>
<feature type="region of interest" description="Disordered" evidence="1">
    <location>
        <begin position="524"/>
        <end position="562"/>
    </location>
</feature>
<proteinExistence type="predicted"/>
<evidence type="ECO:0000313" key="4">
    <source>
        <dbReference type="Proteomes" id="UP001175353"/>
    </source>
</evidence>
<dbReference type="SUPFAM" id="SSF48097">
    <property type="entry name" value="Regulator of G-protein signaling, RGS"/>
    <property type="match status" value="1"/>
</dbReference>
<feature type="transmembrane region" description="Helical" evidence="2">
    <location>
        <begin position="199"/>
        <end position="218"/>
    </location>
</feature>
<gene>
    <name evidence="3" type="ORF">LTR91_007826</name>
</gene>
<dbReference type="Proteomes" id="UP001175353">
    <property type="component" value="Unassembled WGS sequence"/>
</dbReference>
<feature type="compositionally biased region" description="Low complexity" evidence="1">
    <location>
        <begin position="462"/>
        <end position="476"/>
    </location>
</feature>
<organism evidence="3 4">
    <name type="scientific">Friedmanniomyces endolithicus</name>
    <dbReference type="NCBI Taxonomy" id="329885"/>
    <lineage>
        <taxon>Eukaryota</taxon>
        <taxon>Fungi</taxon>
        <taxon>Dikarya</taxon>
        <taxon>Ascomycota</taxon>
        <taxon>Pezizomycotina</taxon>
        <taxon>Dothideomycetes</taxon>
        <taxon>Dothideomycetidae</taxon>
        <taxon>Mycosphaerellales</taxon>
        <taxon>Teratosphaeriaceae</taxon>
        <taxon>Friedmanniomyces</taxon>
    </lineage>
</organism>
<protein>
    <recommendedName>
        <fullName evidence="5">RGS domain-containing protein</fullName>
    </recommendedName>
</protein>
<evidence type="ECO:0000256" key="2">
    <source>
        <dbReference type="SAM" id="Phobius"/>
    </source>
</evidence>